<name>A0A814KSM6_9BILA</name>
<reference evidence="2" key="1">
    <citation type="submission" date="2021-02" db="EMBL/GenBank/DDBJ databases">
        <authorList>
            <person name="Nowell W R."/>
        </authorList>
    </citation>
    <scope>NUCLEOTIDE SEQUENCE</scope>
</reference>
<dbReference type="Proteomes" id="UP000663854">
    <property type="component" value="Unassembled WGS sequence"/>
</dbReference>
<dbReference type="EMBL" id="CAJNOH010000142">
    <property type="protein sequence ID" value="CAF0902407.1"/>
    <property type="molecule type" value="Genomic_DNA"/>
</dbReference>
<proteinExistence type="predicted"/>
<comment type="caution">
    <text evidence="2">The sequence shown here is derived from an EMBL/GenBank/DDBJ whole genome shotgun (WGS) entry which is preliminary data.</text>
</comment>
<gene>
    <name evidence="2" type="ORF">JXQ802_LOCUS16863</name>
    <name evidence="1" type="ORF">PYM288_LOCUS9591</name>
</gene>
<accession>A0A814KSM6</accession>
<evidence type="ECO:0000313" key="3">
    <source>
        <dbReference type="Proteomes" id="UP000663870"/>
    </source>
</evidence>
<protein>
    <submittedName>
        <fullName evidence="2">Uncharacterized protein</fullName>
    </submittedName>
</protein>
<dbReference type="Proteomes" id="UP000663870">
    <property type="component" value="Unassembled WGS sequence"/>
</dbReference>
<sequence>MDSSSHIQIVLSKINEFHRLTISDSDIKIKNAIQEILHLWPEVLTAVDKATDDELFTLNISRAVLTQVFTIVLSKDFFNKDHLLVREIFFTCFNILVNHVYIFKNTNSTPRNIFIDSNVRLLMKMLTSITSLVKFQNEDFSKINDYQLFIAIREHIDQDFKHDNLTDGIISFIWNLSDRTILVPLFINTGYVNSIIQWIKTREIKFRDDKLNAPIHILHNLSRHDDGINQLNIYNALKIIDDIKTETNKYDNPDDLTIHIAMIRALLTNINQIKNDSKKYSNKILNMIIKLCIDAAKNERYRYNGSHISEPLTVLVKLFYNDDILHNTFYNNETKSSSSNIQLLIELLISLLTKFYSKINLDNDILENYTCVVILNLFWLISNHEKYRQIIQNNEQLMNIIKRAVNDEEIFIDTFMPRTMKSIKQSANDILKNFDS</sequence>
<dbReference type="AlphaFoldDB" id="A0A814KSM6"/>
<dbReference type="InterPro" id="IPR016024">
    <property type="entry name" value="ARM-type_fold"/>
</dbReference>
<evidence type="ECO:0000313" key="2">
    <source>
        <dbReference type="EMBL" id="CAF1055052.1"/>
    </source>
</evidence>
<dbReference type="SUPFAM" id="SSF48371">
    <property type="entry name" value="ARM repeat"/>
    <property type="match status" value="1"/>
</dbReference>
<dbReference type="EMBL" id="CAJNOL010000417">
    <property type="protein sequence ID" value="CAF1055052.1"/>
    <property type="molecule type" value="Genomic_DNA"/>
</dbReference>
<keyword evidence="3" id="KW-1185">Reference proteome</keyword>
<organism evidence="2 3">
    <name type="scientific">Rotaria sordida</name>
    <dbReference type="NCBI Taxonomy" id="392033"/>
    <lineage>
        <taxon>Eukaryota</taxon>
        <taxon>Metazoa</taxon>
        <taxon>Spiralia</taxon>
        <taxon>Gnathifera</taxon>
        <taxon>Rotifera</taxon>
        <taxon>Eurotatoria</taxon>
        <taxon>Bdelloidea</taxon>
        <taxon>Philodinida</taxon>
        <taxon>Philodinidae</taxon>
        <taxon>Rotaria</taxon>
    </lineage>
</organism>
<evidence type="ECO:0000313" key="1">
    <source>
        <dbReference type="EMBL" id="CAF0902407.1"/>
    </source>
</evidence>